<proteinExistence type="predicted"/>
<sequence>MPTNIANNAITNAHYDRAQSGFRALHTGLPQGAVSSCLLFGVYVEDLICPLIEENTEILIKRLRGECHCSNVLRGLTQPRLFLLPIGPLIKACNDLSHCPTYFDLFESSFKDSGLYCSFLLSTSMETIYNNFPSDAWLHIYKLDINGVTGAGIFCGHFSHYLPLGTDKTPLDGEVDAIKVALTHLNICPFLFE</sequence>
<name>A0AAV4Q450_CAEEX</name>
<keyword evidence="2" id="KW-1185">Reference proteome</keyword>
<organism evidence="1 2">
    <name type="scientific">Caerostris extrusa</name>
    <name type="common">Bark spider</name>
    <name type="synonym">Caerostris bankana</name>
    <dbReference type="NCBI Taxonomy" id="172846"/>
    <lineage>
        <taxon>Eukaryota</taxon>
        <taxon>Metazoa</taxon>
        <taxon>Ecdysozoa</taxon>
        <taxon>Arthropoda</taxon>
        <taxon>Chelicerata</taxon>
        <taxon>Arachnida</taxon>
        <taxon>Araneae</taxon>
        <taxon>Araneomorphae</taxon>
        <taxon>Entelegynae</taxon>
        <taxon>Araneoidea</taxon>
        <taxon>Araneidae</taxon>
        <taxon>Caerostris</taxon>
    </lineage>
</organism>
<dbReference type="AlphaFoldDB" id="A0AAV4Q450"/>
<gene>
    <name evidence="1" type="ORF">CEXT_683691</name>
</gene>
<dbReference type="EMBL" id="BPLR01005418">
    <property type="protein sequence ID" value="GIY02178.1"/>
    <property type="molecule type" value="Genomic_DNA"/>
</dbReference>
<comment type="caution">
    <text evidence="1">The sequence shown here is derived from an EMBL/GenBank/DDBJ whole genome shotgun (WGS) entry which is preliminary data.</text>
</comment>
<reference evidence="1 2" key="1">
    <citation type="submission" date="2021-06" db="EMBL/GenBank/DDBJ databases">
        <title>Caerostris extrusa draft genome.</title>
        <authorList>
            <person name="Kono N."/>
            <person name="Arakawa K."/>
        </authorList>
    </citation>
    <scope>NUCLEOTIDE SEQUENCE [LARGE SCALE GENOMIC DNA]</scope>
</reference>
<evidence type="ECO:0000313" key="2">
    <source>
        <dbReference type="Proteomes" id="UP001054945"/>
    </source>
</evidence>
<evidence type="ECO:0000313" key="1">
    <source>
        <dbReference type="EMBL" id="GIY02178.1"/>
    </source>
</evidence>
<dbReference type="Proteomes" id="UP001054945">
    <property type="component" value="Unassembled WGS sequence"/>
</dbReference>
<accession>A0AAV4Q450</accession>
<evidence type="ECO:0008006" key="3">
    <source>
        <dbReference type="Google" id="ProtNLM"/>
    </source>
</evidence>
<protein>
    <recommendedName>
        <fullName evidence="3">Reverse transcriptase domain-containing protein</fullName>
    </recommendedName>
</protein>